<feature type="domain" description="CobQ/CobB/MinD/ParA nucleotide binding" evidence="5">
    <location>
        <begin position="502"/>
        <end position="667"/>
    </location>
</feature>
<keyword evidence="7" id="KW-1185">Reference proteome</keyword>
<organism evidence="6 7">
    <name type="scientific">Aliterella atlantica CENA595</name>
    <dbReference type="NCBI Taxonomy" id="1618023"/>
    <lineage>
        <taxon>Bacteria</taxon>
        <taxon>Bacillati</taxon>
        <taxon>Cyanobacteriota</taxon>
        <taxon>Cyanophyceae</taxon>
        <taxon>Chroococcidiopsidales</taxon>
        <taxon>Aliterellaceae</taxon>
        <taxon>Aliterella</taxon>
    </lineage>
</organism>
<proteinExistence type="predicted"/>
<dbReference type="InterPro" id="IPR050445">
    <property type="entry name" value="Bact_polysacc_biosynth/exp"/>
</dbReference>
<dbReference type="InterPro" id="IPR027417">
    <property type="entry name" value="P-loop_NTPase"/>
</dbReference>
<dbReference type="GO" id="GO:0005886">
    <property type="term" value="C:plasma membrane"/>
    <property type="evidence" value="ECO:0007669"/>
    <property type="project" value="TreeGrafter"/>
</dbReference>
<dbReference type="Proteomes" id="UP000032452">
    <property type="component" value="Unassembled WGS sequence"/>
</dbReference>
<dbReference type="RefSeq" id="WP_045056224.1">
    <property type="nucleotide sequence ID" value="NZ_CAWMDP010000016.1"/>
</dbReference>
<feature type="transmembrane region" description="Helical" evidence="4">
    <location>
        <begin position="12"/>
        <end position="31"/>
    </location>
</feature>
<sequence>MKQIITRLRRHWMPLLAINSALLAGTIYAVGASTTIPSVWKANAELNIPQSTDQLNSSLGSLGNVQNVGLDFKNVNPLQIQLSILTSDIVLERVRKMDPEGDSYARLNDYKELFVITPQEVSTIIALEAKASHPQLAADRLSMLIQVYQERLNELRHNDANVREQFAQDELNKSRNNLIQVQTQLSKFQKATGITDIAEQSKGLIASINGLKTAKAQAIAQAQANETQAQVAAANLNMTPAQALNSLRLGENQEYQAIRTKVAEVETALAEARGIYTDESPLVQSLLVRRQELRRILAEQKATALPGGTNEPVDTTLGGNAGNSRLEMIAELTRARNTAKGLYQQANQIQTQINKLNAELSSITSNQGELTELQRRYEIAEGAYKGIIAQIQQTKTNPFSVYPNVQVLDQPTIDTKPLQPSQKLIVFGGAIAAIFGSIALIIFLEGRNPMLRPKDLQQIELPILGKISRLKRPNLEKHLEAEIEIDFQRLASAILMAENNRLMITSSTAGEGKTTVTLGLALALVNFGFRVLIVDGDLRQAEMSRRLGHLPAKVKADDKPTLVPICAGLDLIPAPLIPKAKVAKYFASGEFEESFRPLADSNAYDYVLVDSPPISLASESTMINAAIRDVLFVVRSGKSDRHSVMDSLEQLNWHHARVMGLIVNSVDFLSEGYRYGNRRELQEAEG</sequence>
<evidence type="ECO:0000256" key="1">
    <source>
        <dbReference type="ARBA" id="ARBA00022741"/>
    </source>
</evidence>
<evidence type="ECO:0000313" key="7">
    <source>
        <dbReference type="Proteomes" id="UP000032452"/>
    </source>
</evidence>
<evidence type="ECO:0000256" key="3">
    <source>
        <dbReference type="SAM" id="Coils"/>
    </source>
</evidence>
<protein>
    <submittedName>
        <fullName evidence="6">Lipopolysaccharide biosynthesis protein</fullName>
    </submittedName>
</protein>
<keyword evidence="4" id="KW-1133">Transmembrane helix</keyword>
<dbReference type="OrthoDB" id="570358at2"/>
<dbReference type="GO" id="GO:0004713">
    <property type="term" value="F:protein tyrosine kinase activity"/>
    <property type="evidence" value="ECO:0007669"/>
    <property type="project" value="TreeGrafter"/>
</dbReference>
<dbReference type="Pfam" id="PF01656">
    <property type="entry name" value="CbiA"/>
    <property type="match status" value="1"/>
</dbReference>
<evidence type="ECO:0000259" key="5">
    <source>
        <dbReference type="Pfam" id="PF01656"/>
    </source>
</evidence>
<dbReference type="SUPFAM" id="SSF52540">
    <property type="entry name" value="P-loop containing nucleoside triphosphate hydrolases"/>
    <property type="match status" value="1"/>
</dbReference>
<keyword evidence="4" id="KW-0812">Transmembrane</keyword>
<feature type="coiled-coil region" evidence="3">
    <location>
        <begin position="339"/>
        <end position="366"/>
    </location>
</feature>
<dbReference type="PANTHER" id="PTHR32309:SF13">
    <property type="entry name" value="FERRIC ENTEROBACTIN TRANSPORT PROTEIN FEPE"/>
    <property type="match status" value="1"/>
</dbReference>
<keyword evidence="1" id="KW-0547">Nucleotide-binding</keyword>
<keyword evidence="2" id="KW-0067">ATP-binding</keyword>
<gene>
    <name evidence="6" type="ORF">UH38_18795</name>
</gene>
<dbReference type="InterPro" id="IPR002586">
    <property type="entry name" value="CobQ/CobB/MinD/ParA_Nub-bd_dom"/>
</dbReference>
<accession>A0A0D8ZPS6</accession>
<feature type="coiled-coil region" evidence="3">
    <location>
        <begin position="138"/>
        <end position="165"/>
    </location>
</feature>
<dbReference type="AlphaFoldDB" id="A0A0D8ZPS6"/>
<dbReference type="EMBL" id="JYON01000024">
    <property type="protein sequence ID" value="KJH70352.1"/>
    <property type="molecule type" value="Genomic_DNA"/>
</dbReference>
<evidence type="ECO:0000256" key="4">
    <source>
        <dbReference type="SAM" id="Phobius"/>
    </source>
</evidence>
<dbReference type="Gene3D" id="3.40.50.300">
    <property type="entry name" value="P-loop containing nucleotide triphosphate hydrolases"/>
    <property type="match status" value="1"/>
</dbReference>
<evidence type="ECO:0000256" key="2">
    <source>
        <dbReference type="ARBA" id="ARBA00022840"/>
    </source>
</evidence>
<dbReference type="PATRIC" id="fig|1618023.3.peg.1207"/>
<keyword evidence="3" id="KW-0175">Coiled coil</keyword>
<dbReference type="PANTHER" id="PTHR32309">
    <property type="entry name" value="TYROSINE-PROTEIN KINASE"/>
    <property type="match status" value="1"/>
</dbReference>
<dbReference type="InterPro" id="IPR005702">
    <property type="entry name" value="Wzc-like_C"/>
</dbReference>
<reference evidence="6 7" key="1">
    <citation type="submission" date="2015-02" db="EMBL/GenBank/DDBJ databases">
        <title>Draft genome of a novel marine cyanobacterium (Chroococcales) isolated from South Atlantic Ocean.</title>
        <authorList>
            <person name="Rigonato J."/>
            <person name="Alvarenga D.O."/>
            <person name="Branco L.H."/>
            <person name="Varani A.M."/>
            <person name="Brandini F.P."/>
            <person name="Fiore M.F."/>
        </authorList>
    </citation>
    <scope>NUCLEOTIDE SEQUENCE [LARGE SCALE GENOMIC DNA]</scope>
    <source>
        <strain evidence="6 7">CENA595</strain>
    </source>
</reference>
<keyword evidence="4" id="KW-0472">Membrane</keyword>
<comment type="caution">
    <text evidence="6">The sequence shown here is derived from an EMBL/GenBank/DDBJ whole genome shotgun (WGS) entry which is preliminary data.</text>
</comment>
<dbReference type="CDD" id="cd05387">
    <property type="entry name" value="BY-kinase"/>
    <property type="match status" value="1"/>
</dbReference>
<feature type="transmembrane region" description="Helical" evidence="4">
    <location>
        <begin position="424"/>
        <end position="444"/>
    </location>
</feature>
<dbReference type="STRING" id="1618023.UH38_18795"/>
<name>A0A0D8ZPS6_9CYAN</name>
<evidence type="ECO:0000313" key="6">
    <source>
        <dbReference type="EMBL" id="KJH70352.1"/>
    </source>
</evidence>